<evidence type="ECO:0000313" key="2">
    <source>
        <dbReference type="Proteomes" id="UP000094336"/>
    </source>
</evidence>
<gene>
    <name evidence="1" type="ORF">BABINDRAFT_163665</name>
</gene>
<sequence>MQIDAGKKPRKEKEVRVWAANTYFVECVYSAILGLMHFERHNHTCIPPSKLTTSRV</sequence>
<accession>A0A1E3QHG6</accession>
<organism evidence="1 2">
    <name type="scientific">Babjeviella inositovora NRRL Y-12698</name>
    <dbReference type="NCBI Taxonomy" id="984486"/>
    <lineage>
        <taxon>Eukaryota</taxon>
        <taxon>Fungi</taxon>
        <taxon>Dikarya</taxon>
        <taxon>Ascomycota</taxon>
        <taxon>Saccharomycotina</taxon>
        <taxon>Pichiomycetes</taxon>
        <taxon>Serinales incertae sedis</taxon>
        <taxon>Babjeviella</taxon>
    </lineage>
</organism>
<name>A0A1E3QHG6_9ASCO</name>
<reference evidence="2" key="1">
    <citation type="submission" date="2016-05" db="EMBL/GenBank/DDBJ databases">
        <title>Comparative genomics of biotechnologically important yeasts.</title>
        <authorList>
            <consortium name="DOE Joint Genome Institute"/>
            <person name="Riley R."/>
            <person name="Haridas S."/>
            <person name="Wolfe K.H."/>
            <person name="Lopes M.R."/>
            <person name="Hittinger C.T."/>
            <person name="Goker M."/>
            <person name="Salamov A."/>
            <person name="Wisecaver J."/>
            <person name="Long T.M."/>
            <person name="Aerts A.L."/>
            <person name="Barry K."/>
            <person name="Choi C."/>
            <person name="Clum A."/>
            <person name="Coughlan A.Y."/>
            <person name="Deshpande S."/>
            <person name="Douglass A.P."/>
            <person name="Hanson S.J."/>
            <person name="Klenk H.-P."/>
            <person name="Labutti K."/>
            <person name="Lapidus A."/>
            <person name="Lindquist E."/>
            <person name="Lipzen A."/>
            <person name="Meier-Kolthoff J.P."/>
            <person name="Ohm R.A."/>
            <person name="Otillar R.P."/>
            <person name="Pangilinan J."/>
            <person name="Peng Y."/>
            <person name="Rokas A."/>
            <person name="Rosa C.A."/>
            <person name="Scheuner C."/>
            <person name="Sibirny A.A."/>
            <person name="Slot J.C."/>
            <person name="Stielow J.B."/>
            <person name="Sun H."/>
            <person name="Kurtzman C.P."/>
            <person name="Blackwell M."/>
            <person name="Grigoriev I.V."/>
            <person name="Jeffries T.W."/>
        </authorList>
    </citation>
    <scope>NUCLEOTIDE SEQUENCE [LARGE SCALE GENOMIC DNA]</scope>
    <source>
        <strain evidence="2">NRRL Y-12698</strain>
    </source>
</reference>
<dbReference type="RefSeq" id="XP_018982481.1">
    <property type="nucleotide sequence ID" value="XM_019130036.1"/>
</dbReference>
<dbReference type="GeneID" id="30147889"/>
<dbReference type="Proteomes" id="UP000094336">
    <property type="component" value="Unassembled WGS sequence"/>
</dbReference>
<dbReference type="EMBL" id="KV454442">
    <property type="protein sequence ID" value="ODQ77153.1"/>
    <property type="molecule type" value="Genomic_DNA"/>
</dbReference>
<dbReference type="AlphaFoldDB" id="A0A1E3QHG6"/>
<evidence type="ECO:0000313" key="1">
    <source>
        <dbReference type="EMBL" id="ODQ77153.1"/>
    </source>
</evidence>
<protein>
    <submittedName>
        <fullName evidence="1">Uncharacterized protein</fullName>
    </submittedName>
</protein>
<keyword evidence="2" id="KW-1185">Reference proteome</keyword>
<proteinExistence type="predicted"/>